<dbReference type="KEGG" id="svi:Svir_17990"/>
<gene>
    <name evidence="1" type="ordered locus">Svir_17990</name>
</gene>
<evidence type="ECO:0000313" key="2">
    <source>
        <dbReference type="Proteomes" id="UP000000841"/>
    </source>
</evidence>
<dbReference type="EMBL" id="CP001683">
    <property type="protein sequence ID" value="ACU96822.1"/>
    <property type="molecule type" value="Genomic_DNA"/>
</dbReference>
<accession>C7MTT9</accession>
<dbReference type="Proteomes" id="UP000000841">
    <property type="component" value="Chromosome"/>
</dbReference>
<dbReference type="AlphaFoldDB" id="C7MTT9"/>
<dbReference type="HOGENOM" id="CLU_2467174_0_0_11"/>
<name>C7MTT9_SACVD</name>
<evidence type="ECO:0000313" key="1">
    <source>
        <dbReference type="EMBL" id="ACU96822.1"/>
    </source>
</evidence>
<proteinExistence type="predicted"/>
<keyword evidence="2" id="KW-1185">Reference proteome</keyword>
<organism evidence="1 2">
    <name type="scientific">Saccharomonospora viridis (strain ATCC 15386 / DSM 43017 / JCM 3036 / CCUG 5913 / NBRC 12207 / NCIMB 9602 / P101)</name>
    <name type="common">Thermoactinomyces viridis</name>
    <dbReference type="NCBI Taxonomy" id="471857"/>
    <lineage>
        <taxon>Bacteria</taxon>
        <taxon>Bacillati</taxon>
        <taxon>Actinomycetota</taxon>
        <taxon>Actinomycetes</taxon>
        <taxon>Pseudonocardiales</taxon>
        <taxon>Pseudonocardiaceae</taxon>
        <taxon>Saccharomonospora</taxon>
    </lineage>
</organism>
<dbReference type="STRING" id="471857.Svir_17990"/>
<sequence length="88" mass="9221">MDGSPVALLPGTRVFVDRVAVVASPVSAVRLAVPTLARSGRPLERSVRGEAFRCDLSRALPMLGRPTILLSHEIGSVEVTLAFGEPAG</sequence>
<protein>
    <submittedName>
        <fullName evidence="1">Uncharacterized protein</fullName>
    </submittedName>
</protein>
<reference evidence="1 2" key="1">
    <citation type="journal article" date="2009" name="Stand. Genomic Sci.">
        <title>Complete genome sequence of Saccharomonospora viridis type strain (P101).</title>
        <authorList>
            <person name="Pati A."/>
            <person name="Sikorski J."/>
            <person name="Nolan M."/>
            <person name="Lapidus A."/>
            <person name="Copeland A."/>
            <person name="Glavina Del Rio T."/>
            <person name="Lucas S."/>
            <person name="Chen F."/>
            <person name="Tice H."/>
            <person name="Pitluck S."/>
            <person name="Cheng J.F."/>
            <person name="Chertkov O."/>
            <person name="Brettin T."/>
            <person name="Han C."/>
            <person name="Detter J.C."/>
            <person name="Kuske C."/>
            <person name="Bruce D."/>
            <person name="Goodwin L."/>
            <person name="Chain P."/>
            <person name="D'haeseleer P."/>
            <person name="Chen A."/>
            <person name="Palaniappan K."/>
            <person name="Ivanova N."/>
            <person name="Mavromatis K."/>
            <person name="Mikhailova N."/>
            <person name="Rohde M."/>
            <person name="Tindall B.J."/>
            <person name="Goker M."/>
            <person name="Bristow J."/>
            <person name="Eisen J.A."/>
            <person name="Markowitz V."/>
            <person name="Hugenholtz P."/>
            <person name="Kyrpides N.C."/>
            <person name="Klenk H.P."/>
        </authorList>
    </citation>
    <scope>NUCLEOTIDE SEQUENCE [LARGE SCALE GENOMIC DNA]</scope>
    <source>
        <strain evidence="2">ATCC 15386 / DSM 43017 / JCM 3036 / NBRC 12207 / P101</strain>
    </source>
</reference>